<reference evidence="1 2" key="1">
    <citation type="journal article" date="2024" name="G3 (Bethesda)">
        <title>Genome assembly of Hibiscus sabdariffa L. provides insights into metabolisms of medicinal natural products.</title>
        <authorList>
            <person name="Kim T."/>
        </authorList>
    </citation>
    <scope>NUCLEOTIDE SEQUENCE [LARGE SCALE GENOMIC DNA]</scope>
    <source>
        <strain evidence="1">TK-2024</strain>
        <tissue evidence="1">Old leaves</tissue>
    </source>
</reference>
<dbReference type="Proteomes" id="UP001472677">
    <property type="component" value="Unassembled WGS sequence"/>
</dbReference>
<gene>
    <name evidence="1" type="ORF">V6N12_058585</name>
</gene>
<accession>A0ABR2EUH2</accession>
<dbReference type="EMBL" id="JBBPBM010000010">
    <property type="protein sequence ID" value="KAK8565009.1"/>
    <property type="molecule type" value="Genomic_DNA"/>
</dbReference>
<evidence type="ECO:0000313" key="2">
    <source>
        <dbReference type="Proteomes" id="UP001472677"/>
    </source>
</evidence>
<proteinExistence type="predicted"/>
<comment type="caution">
    <text evidence="1">The sequence shown here is derived from an EMBL/GenBank/DDBJ whole genome shotgun (WGS) entry which is preliminary data.</text>
</comment>
<sequence>MWNVSMYAVKATHVDEGMNDGSSGLVRKKGMELVQSIDTNRYMHLHSLRENTMTDALNCQRQNLYWSKHLYSCRISDVIAQMGTCISHFLKAAISKVIVQVEASLVFL</sequence>
<protein>
    <submittedName>
        <fullName evidence="1">Uncharacterized protein</fullName>
    </submittedName>
</protein>
<organism evidence="1 2">
    <name type="scientific">Hibiscus sabdariffa</name>
    <name type="common">roselle</name>
    <dbReference type="NCBI Taxonomy" id="183260"/>
    <lineage>
        <taxon>Eukaryota</taxon>
        <taxon>Viridiplantae</taxon>
        <taxon>Streptophyta</taxon>
        <taxon>Embryophyta</taxon>
        <taxon>Tracheophyta</taxon>
        <taxon>Spermatophyta</taxon>
        <taxon>Magnoliopsida</taxon>
        <taxon>eudicotyledons</taxon>
        <taxon>Gunneridae</taxon>
        <taxon>Pentapetalae</taxon>
        <taxon>rosids</taxon>
        <taxon>malvids</taxon>
        <taxon>Malvales</taxon>
        <taxon>Malvaceae</taxon>
        <taxon>Malvoideae</taxon>
        <taxon>Hibiscus</taxon>
    </lineage>
</organism>
<evidence type="ECO:0000313" key="1">
    <source>
        <dbReference type="EMBL" id="KAK8565009.1"/>
    </source>
</evidence>
<keyword evidence="2" id="KW-1185">Reference proteome</keyword>
<name>A0ABR2EUH2_9ROSI</name>